<evidence type="ECO:0000313" key="6">
    <source>
        <dbReference type="EMBL" id="MDB1565572.1"/>
    </source>
</evidence>
<dbReference type="GO" id="GO:0016787">
    <property type="term" value="F:hydrolase activity"/>
    <property type="evidence" value="ECO:0007669"/>
    <property type="project" value="UniProtKB-KW"/>
</dbReference>
<feature type="domain" description="UvrD-like helicase ATP-binding" evidence="5">
    <location>
        <begin position="103"/>
        <end position="186"/>
    </location>
</feature>
<keyword evidence="3" id="KW-0347">Helicase</keyword>
<dbReference type="Proteomes" id="UP001212327">
    <property type="component" value="Unassembled WGS sequence"/>
</dbReference>
<dbReference type="GO" id="GO:0043138">
    <property type="term" value="F:3'-5' DNA helicase activity"/>
    <property type="evidence" value="ECO:0007669"/>
    <property type="project" value="TreeGrafter"/>
</dbReference>
<keyword evidence="4" id="KW-0067">ATP-binding</keyword>
<dbReference type="InterPro" id="IPR000212">
    <property type="entry name" value="DNA_helicase_UvrD/REP"/>
</dbReference>
<dbReference type="Pfam" id="PF00580">
    <property type="entry name" value="UvrD-helicase"/>
    <property type="match status" value="1"/>
</dbReference>
<dbReference type="Gene3D" id="3.40.50.300">
    <property type="entry name" value="P-loop containing nucleotide triphosphate hydrolases"/>
    <property type="match status" value="1"/>
</dbReference>
<evidence type="ECO:0000256" key="1">
    <source>
        <dbReference type="ARBA" id="ARBA00022741"/>
    </source>
</evidence>
<dbReference type="GO" id="GO:0000725">
    <property type="term" value="P:recombinational repair"/>
    <property type="evidence" value="ECO:0007669"/>
    <property type="project" value="TreeGrafter"/>
</dbReference>
<dbReference type="GO" id="GO:0003677">
    <property type="term" value="F:DNA binding"/>
    <property type="evidence" value="ECO:0007669"/>
    <property type="project" value="InterPro"/>
</dbReference>
<comment type="caution">
    <text evidence="6">The sequence shown here is derived from an EMBL/GenBank/DDBJ whole genome shotgun (WGS) entry which is preliminary data.</text>
</comment>
<keyword evidence="1" id="KW-0547">Nucleotide-binding</keyword>
<gene>
    <name evidence="6" type="ORF">PGA78_12575</name>
</gene>
<proteinExistence type="predicted"/>
<dbReference type="EMBL" id="JAQLSF010000001">
    <property type="protein sequence ID" value="MDB1565572.1"/>
    <property type="molecule type" value="Genomic_DNA"/>
</dbReference>
<evidence type="ECO:0000259" key="5">
    <source>
        <dbReference type="Pfam" id="PF00580"/>
    </source>
</evidence>
<dbReference type="RefSeq" id="WP_076651871.1">
    <property type="nucleotide sequence ID" value="NZ_CP195898.1"/>
</dbReference>
<dbReference type="GO" id="GO:0005524">
    <property type="term" value="F:ATP binding"/>
    <property type="evidence" value="ECO:0007669"/>
    <property type="project" value="UniProtKB-KW"/>
</dbReference>
<keyword evidence="2" id="KW-0378">Hydrolase</keyword>
<reference evidence="6 7" key="1">
    <citation type="submission" date="2023-01" db="EMBL/GenBank/DDBJ databases">
        <title>Complete genome sequence of Lacticaseibacillus paracasei SRCM217440 isolated from Makgeolli.</title>
        <authorList>
            <person name="Yang H.-G."/>
            <person name="Jeong S.-J."/>
            <person name="Ha G.-S."/>
            <person name="Yang H.-J."/>
            <person name="Jeong D.-Y."/>
        </authorList>
    </citation>
    <scope>NUCLEOTIDE SEQUENCE [LARGE SCALE GENOMIC DNA]</scope>
    <source>
        <strain evidence="6 7">SRCM217440</strain>
    </source>
</reference>
<evidence type="ECO:0000313" key="7">
    <source>
        <dbReference type="Proteomes" id="UP001212327"/>
    </source>
</evidence>
<evidence type="ECO:0000256" key="4">
    <source>
        <dbReference type="ARBA" id="ARBA00022840"/>
    </source>
</evidence>
<dbReference type="InterPro" id="IPR014016">
    <property type="entry name" value="UvrD-like_ATP-bd"/>
</dbReference>
<dbReference type="PANTHER" id="PTHR11070">
    <property type="entry name" value="UVRD / RECB / PCRA DNA HELICASE FAMILY MEMBER"/>
    <property type="match status" value="1"/>
</dbReference>
<dbReference type="PANTHER" id="PTHR11070:SF2">
    <property type="entry name" value="ATP-DEPENDENT DNA HELICASE SRS2"/>
    <property type="match status" value="1"/>
</dbReference>
<name>A0AAX1W3B4_LACPA</name>
<dbReference type="AlphaFoldDB" id="A0AAX1W3B4"/>
<accession>A0AAX1W3B4</accession>
<dbReference type="SUPFAM" id="SSF52540">
    <property type="entry name" value="P-loop containing nucleoside triphosphate hydrolases"/>
    <property type="match status" value="1"/>
</dbReference>
<dbReference type="InterPro" id="IPR027417">
    <property type="entry name" value="P-loop_NTPase"/>
</dbReference>
<evidence type="ECO:0000256" key="3">
    <source>
        <dbReference type="ARBA" id="ARBA00022806"/>
    </source>
</evidence>
<sequence length="379" mass="43137">MQDTAIIACAGAGKTYTICSQALLLDGRSLMITYTNRGRDAIYREIMNQNQGIASSHITVETWFEFLLREIIRPYQSLLKSDLSGPNKIKSIDFSTTHETNYRKAGYNRWITKDGNIRQNEVATVALKLLEDIGPLVLRRLRQQYTSVFIDEFQDLAGHDLDIIEFLLQSELFLTVVGDPKQATFRTNESPANKQKCGPNFGNWVIAMARRDLILPKYLQVSRRFGSQIANLANAIDPRDKQLTGTKQESRDHQGIYLVEFDDIDAYMKESGATCLVIDKRARRKISGHPSALNFGECKGLTFDDILIVCPGPLERFLHTGRPLTSNVAKYYIAVTRARHSVAFAVKNIDKVRKQHPSWARWLNPNKKLIELNEQLELF</sequence>
<protein>
    <submittedName>
        <fullName evidence="6">UvrD-helicase domain-containing protein</fullName>
    </submittedName>
</protein>
<organism evidence="6 7">
    <name type="scientific">Lacticaseibacillus paracasei</name>
    <name type="common">Lactobacillus paracasei</name>
    <dbReference type="NCBI Taxonomy" id="1597"/>
    <lineage>
        <taxon>Bacteria</taxon>
        <taxon>Bacillati</taxon>
        <taxon>Bacillota</taxon>
        <taxon>Bacilli</taxon>
        <taxon>Lactobacillales</taxon>
        <taxon>Lactobacillaceae</taxon>
        <taxon>Lacticaseibacillus</taxon>
    </lineage>
</organism>
<evidence type="ECO:0000256" key="2">
    <source>
        <dbReference type="ARBA" id="ARBA00022801"/>
    </source>
</evidence>